<dbReference type="Proteomes" id="UP000701702">
    <property type="component" value="Unassembled WGS sequence"/>
</dbReference>
<evidence type="ECO:0008006" key="3">
    <source>
        <dbReference type="Google" id="ProtNLM"/>
    </source>
</evidence>
<evidence type="ECO:0000313" key="2">
    <source>
        <dbReference type="Proteomes" id="UP000701702"/>
    </source>
</evidence>
<evidence type="ECO:0000313" key="1">
    <source>
        <dbReference type="EMBL" id="CAG9168161.1"/>
    </source>
</evidence>
<comment type="caution">
    <text evidence="1">The sequence shown here is derived from an EMBL/GenBank/DDBJ whole genome shotgun (WGS) entry which is preliminary data.</text>
</comment>
<dbReference type="EMBL" id="CAJZAF010000005">
    <property type="protein sequence ID" value="CAG9168161.1"/>
    <property type="molecule type" value="Genomic_DNA"/>
</dbReference>
<proteinExistence type="predicted"/>
<organism evidence="1 2">
    <name type="scientific">Cupriavidus pinatubonensis</name>
    <dbReference type="NCBI Taxonomy" id="248026"/>
    <lineage>
        <taxon>Bacteria</taxon>
        <taxon>Pseudomonadati</taxon>
        <taxon>Pseudomonadota</taxon>
        <taxon>Betaproteobacteria</taxon>
        <taxon>Burkholderiales</taxon>
        <taxon>Burkholderiaceae</taxon>
        <taxon>Cupriavidus</taxon>
    </lineage>
</organism>
<name>A0ABM8WLA7_9BURK</name>
<protein>
    <recommendedName>
        <fullName evidence="3">Lipoprotein</fullName>
    </recommendedName>
</protein>
<sequence>MKRANIFTVTENYKIKGVKDRRNALPLADIQARIAYDPATGDFTYRIDCTMGKAGETAIWRCRRMDCAGTPYESTRQWELVKYDENHWYDPRKLAFYFVNGEWPPTNTWVAGGRKYDYSAAGLQLMVTGKLPTPQPEPRKDFVVETNTVASTKGFFARLFGL</sequence>
<accession>A0ABM8WLA7</accession>
<dbReference type="RefSeq" id="WP_224000764.1">
    <property type="nucleotide sequence ID" value="NZ_CAJZAF010000005.1"/>
</dbReference>
<reference evidence="1 2" key="1">
    <citation type="submission" date="2021-08" db="EMBL/GenBank/DDBJ databases">
        <authorList>
            <person name="Peeters C."/>
        </authorList>
    </citation>
    <scope>NUCLEOTIDE SEQUENCE [LARGE SCALE GENOMIC DNA]</scope>
    <source>
        <strain evidence="1 2">LMG 23994</strain>
    </source>
</reference>
<gene>
    <name evidence="1" type="ORF">LMG23994_01325</name>
</gene>
<keyword evidence="2" id="KW-1185">Reference proteome</keyword>